<dbReference type="eggNOG" id="ENOG5033BRQ">
    <property type="taxonomic scope" value="Bacteria"/>
</dbReference>
<gene>
    <name evidence="2" type="ordered locus">Desdi_1280</name>
</gene>
<dbReference type="KEGG" id="ddl:Desdi_1280"/>
<dbReference type="EMBL" id="CP003344">
    <property type="protein sequence ID" value="AGA68792.1"/>
    <property type="molecule type" value="Genomic_DNA"/>
</dbReference>
<evidence type="ECO:0000313" key="3">
    <source>
        <dbReference type="Proteomes" id="UP000010797"/>
    </source>
</evidence>
<dbReference type="RefSeq" id="WP_015261788.1">
    <property type="nucleotide sequence ID" value="NC_019903.1"/>
</dbReference>
<keyword evidence="3" id="KW-1185">Reference proteome</keyword>
<organism evidence="2 3">
    <name type="scientific">Desulfitobacterium dichloroeliminans (strain LMG P-21439 / DCA1)</name>
    <dbReference type="NCBI Taxonomy" id="871963"/>
    <lineage>
        <taxon>Bacteria</taxon>
        <taxon>Bacillati</taxon>
        <taxon>Bacillota</taxon>
        <taxon>Clostridia</taxon>
        <taxon>Eubacteriales</taxon>
        <taxon>Desulfitobacteriaceae</taxon>
        <taxon>Desulfitobacterium</taxon>
    </lineage>
</organism>
<dbReference type="Pfam" id="PF18843">
    <property type="entry name" value="LPD28"/>
    <property type="match status" value="1"/>
</dbReference>
<dbReference type="HOGENOM" id="CLU_1382164_0_0_9"/>
<dbReference type="Proteomes" id="UP000010797">
    <property type="component" value="Chromosome"/>
</dbReference>
<dbReference type="AlphaFoldDB" id="L0F6H4"/>
<protein>
    <recommendedName>
        <fullName evidence="1">Large polyvalent protein associated domain-containing protein</fullName>
    </recommendedName>
</protein>
<dbReference type="InterPro" id="IPR040809">
    <property type="entry name" value="LPD28"/>
</dbReference>
<accession>L0F6H4</accession>
<feature type="domain" description="Large polyvalent protein associated" evidence="1">
    <location>
        <begin position="7"/>
        <end position="99"/>
    </location>
</feature>
<name>L0F6H4_DESDL</name>
<proteinExistence type="predicted"/>
<reference evidence="3" key="1">
    <citation type="submission" date="2012-02" db="EMBL/GenBank/DDBJ databases">
        <title>Complete sequence of Desulfitobacterium dichloroeliminans LMG P-21439.</title>
        <authorList>
            <person name="Lucas S."/>
            <person name="Han J."/>
            <person name="Lapidus A."/>
            <person name="Cheng J.-F."/>
            <person name="Goodwin L."/>
            <person name="Pitluck S."/>
            <person name="Peters L."/>
            <person name="Ovchinnikova G."/>
            <person name="Teshima H."/>
            <person name="Detter J.C."/>
            <person name="Han C."/>
            <person name="Tapia R."/>
            <person name="Land M."/>
            <person name="Hauser L."/>
            <person name="Kyrpides N."/>
            <person name="Ivanova N."/>
            <person name="Pagani I."/>
            <person name="Kruse T."/>
            <person name="de Vos W.M."/>
            <person name="Boon N."/>
            <person name="Smidt H."/>
            <person name="Woyke T."/>
        </authorList>
    </citation>
    <scope>NUCLEOTIDE SEQUENCE [LARGE SCALE GENOMIC DNA]</scope>
    <source>
        <strain evidence="3">LMG P-21439 / DCA1</strain>
    </source>
</reference>
<dbReference type="STRING" id="871963.Desdi_1280"/>
<evidence type="ECO:0000259" key="1">
    <source>
        <dbReference type="Pfam" id="PF18843"/>
    </source>
</evidence>
<sequence>MSVNAREEHHEHVELFGKPALFTNSRIERSTVPKGFHCYDVRGSDNDPGSPVTVENLVAVNHAATVLTPEPVAIPQEGYRRFKGELNFLGECMTLAEFCDEHGLTLGDISELPDMCFSVLPSDGSLICVKHSETGYYKSDWDTGDPVKNRELADFNNEELGVSRAQEEAMVIKSMTGWVSQEPSSQEFGMEQKMSGM</sequence>
<evidence type="ECO:0000313" key="2">
    <source>
        <dbReference type="EMBL" id="AGA68792.1"/>
    </source>
</evidence>